<dbReference type="InterPro" id="IPR006674">
    <property type="entry name" value="HD_domain"/>
</dbReference>
<accession>A0ABS2GC17</accession>
<dbReference type="SUPFAM" id="SSF109604">
    <property type="entry name" value="HD-domain/PDEase-like"/>
    <property type="match status" value="1"/>
</dbReference>
<evidence type="ECO:0000313" key="3">
    <source>
        <dbReference type="Proteomes" id="UP000729290"/>
    </source>
</evidence>
<dbReference type="Pfam" id="PF01966">
    <property type="entry name" value="HD"/>
    <property type="match status" value="1"/>
</dbReference>
<keyword evidence="3" id="KW-1185">Reference proteome</keyword>
<dbReference type="InterPro" id="IPR003607">
    <property type="entry name" value="HD/PDEase_dom"/>
</dbReference>
<reference evidence="2 3" key="1">
    <citation type="journal article" date="2021" name="Sci. Rep.">
        <title>The distribution of antibiotic resistance genes in chicken gut microbiota commensals.</title>
        <authorList>
            <person name="Juricova H."/>
            <person name="Matiasovicova J."/>
            <person name="Kubasova T."/>
            <person name="Cejkova D."/>
            <person name="Rychlik I."/>
        </authorList>
    </citation>
    <scope>NUCLEOTIDE SEQUENCE [LARGE SCALE GENOMIC DNA]</scope>
    <source>
        <strain evidence="2 3">An431b</strain>
    </source>
</reference>
<protein>
    <submittedName>
        <fullName evidence="2">HD domain-containing protein</fullName>
    </submittedName>
</protein>
<dbReference type="PANTHER" id="PTHR11373:SF4">
    <property type="entry name" value="DEOXYNUCLEOSIDE TRIPHOSPHATE TRIPHOSPHOHYDROLASE SAMHD1"/>
    <property type="match status" value="1"/>
</dbReference>
<dbReference type="EMBL" id="JACSNV010000010">
    <property type="protein sequence ID" value="MBM6878157.1"/>
    <property type="molecule type" value="Genomic_DNA"/>
</dbReference>
<gene>
    <name evidence="2" type="ORF">H9X83_08285</name>
</gene>
<dbReference type="Proteomes" id="UP000729290">
    <property type="component" value="Unassembled WGS sequence"/>
</dbReference>
<dbReference type="CDD" id="cd00077">
    <property type="entry name" value="HDc"/>
    <property type="match status" value="1"/>
</dbReference>
<dbReference type="Gene3D" id="1.10.3210.10">
    <property type="entry name" value="Hypothetical protein af1432"/>
    <property type="match status" value="1"/>
</dbReference>
<comment type="caution">
    <text evidence="2">The sequence shown here is derived from an EMBL/GenBank/DDBJ whole genome shotgun (WGS) entry which is preliminary data.</text>
</comment>
<evidence type="ECO:0000313" key="2">
    <source>
        <dbReference type="EMBL" id="MBM6878157.1"/>
    </source>
</evidence>
<name>A0ABS2GC17_9FIRM</name>
<organism evidence="2 3">
    <name type="scientific">Anaerotignum lactatifermentans</name>
    <dbReference type="NCBI Taxonomy" id="160404"/>
    <lineage>
        <taxon>Bacteria</taxon>
        <taxon>Bacillati</taxon>
        <taxon>Bacillota</taxon>
        <taxon>Clostridia</taxon>
        <taxon>Lachnospirales</taxon>
        <taxon>Anaerotignaceae</taxon>
        <taxon>Anaerotignum</taxon>
    </lineage>
</organism>
<dbReference type="RefSeq" id="WP_205133832.1">
    <property type="nucleotide sequence ID" value="NZ_JACSNT010000009.1"/>
</dbReference>
<evidence type="ECO:0000259" key="1">
    <source>
        <dbReference type="Pfam" id="PF01966"/>
    </source>
</evidence>
<sequence>MYIWDALYGKIEFSPLVYKCMLSPEVQRLREVRLCNINSLCITGSSNTNRFEHSVGTAYLAALNINSNLQKHLKISKKEKETFIIAALLHDVANGPFGHSYEYIMEKKGFVPEQGLGDVFTDVASLGKGAHKNISPFETIFFGKLRALTSILNTEQKEAISQIIAGNHPLSKLISDSIDLDNIDNVFRMAYHMGLNFRKEAPVKLAESMFIENNCIVFLQEAKTYLEEWYTIREKVYKFLLLNPQEFAGKYMLTEAMDILFECISQGKAEGRDIKWNYTDYQLMEELNQLKETWLKRKTLLLENIDTGVVNKIRETEPEDSQRLLLEDYLESLILSVPIKEKGKTGQSNKIALSPNFSYKFEENGAVTIENRNMTFEISESKLYKVVNIRYNSSQIISRLMTGDLYQCLMILETQDISKYGAFLEYSKRIAIEDELEARVRTSKDFSRLNIGLHPILDVNKTERQLKVTFKGVNAPVVIGNMASKKLLIGVFIKNEPYGLRHAKFSLGKNQNKLIDIVTEYFASYFENGAKVVPLYEEADRYGQ</sequence>
<feature type="domain" description="HD" evidence="1">
    <location>
        <begin position="50"/>
        <end position="114"/>
    </location>
</feature>
<proteinExistence type="predicted"/>
<dbReference type="InterPro" id="IPR050135">
    <property type="entry name" value="dGTPase-like"/>
</dbReference>
<dbReference type="PANTHER" id="PTHR11373">
    <property type="entry name" value="DEOXYNUCLEOSIDE TRIPHOSPHATE TRIPHOSPHOHYDROLASE"/>
    <property type="match status" value="1"/>
</dbReference>